<comment type="caution">
    <text evidence="1">The sequence shown here is derived from an EMBL/GenBank/DDBJ whole genome shotgun (WGS) entry which is preliminary data.</text>
</comment>
<dbReference type="Proteomes" id="UP001232725">
    <property type="component" value="Unassembled WGS sequence"/>
</dbReference>
<sequence length="68" mass="7478">MKRIALVHDRAVPSAETGAHCPVSGIWVPEGDPQHEQFIPEGHVLPMVNGQATVWRRRSSRAAQLQAV</sequence>
<protein>
    <submittedName>
        <fullName evidence="1">Uncharacterized protein</fullName>
    </submittedName>
</protein>
<dbReference type="EMBL" id="JAVALS010000003">
    <property type="protein sequence ID" value="MDP5227042.1"/>
    <property type="molecule type" value="Genomic_DNA"/>
</dbReference>
<accession>A0ABT9IN85</accession>
<name>A0ABT9IN85_9MICC</name>
<organism evidence="1 2">
    <name type="scientific">Arthrobacter horti</name>
    <dbReference type="NCBI Taxonomy" id="3068273"/>
    <lineage>
        <taxon>Bacteria</taxon>
        <taxon>Bacillati</taxon>
        <taxon>Actinomycetota</taxon>
        <taxon>Actinomycetes</taxon>
        <taxon>Micrococcales</taxon>
        <taxon>Micrococcaceae</taxon>
        <taxon>Arthrobacter</taxon>
    </lineage>
</organism>
<evidence type="ECO:0000313" key="1">
    <source>
        <dbReference type="EMBL" id="MDP5227042.1"/>
    </source>
</evidence>
<reference evidence="1 2" key="1">
    <citation type="submission" date="2023-08" db="EMBL/GenBank/DDBJ databases">
        <title>Arthrobacter horti sp. nov., isolated from forest soil.</title>
        <authorList>
            <person name="Park M."/>
        </authorList>
    </citation>
    <scope>NUCLEOTIDE SEQUENCE [LARGE SCALE GENOMIC DNA]</scope>
    <source>
        <strain evidence="1 2">YJM1</strain>
    </source>
</reference>
<evidence type="ECO:0000313" key="2">
    <source>
        <dbReference type="Proteomes" id="UP001232725"/>
    </source>
</evidence>
<gene>
    <name evidence="1" type="ORF">Q9R02_07760</name>
</gene>
<proteinExistence type="predicted"/>
<keyword evidence="2" id="KW-1185">Reference proteome</keyword>
<dbReference type="RefSeq" id="WP_305996081.1">
    <property type="nucleotide sequence ID" value="NZ_JAVALS010000003.1"/>
</dbReference>